<comment type="similarity">
    <text evidence="11 12">Belongs to the TonB-dependent receptor family.</text>
</comment>
<name>A0A917A2A1_9SPHN</name>
<evidence type="ECO:0000259" key="13">
    <source>
        <dbReference type="Pfam" id="PF00593"/>
    </source>
</evidence>
<dbReference type="EMBL" id="BMJM01000024">
    <property type="protein sequence ID" value="GGE22564.1"/>
    <property type="molecule type" value="Genomic_DNA"/>
</dbReference>
<evidence type="ECO:0000256" key="4">
    <source>
        <dbReference type="ARBA" id="ARBA00022496"/>
    </source>
</evidence>
<dbReference type="GO" id="GO:0009279">
    <property type="term" value="C:cell outer membrane"/>
    <property type="evidence" value="ECO:0007669"/>
    <property type="project" value="UniProtKB-SubCell"/>
</dbReference>
<keyword evidence="8 12" id="KW-0798">TonB box</keyword>
<dbReference type="Gene3D" id="2.40.170.20">
    <property type="entry name" value="TonB-dependent receptor, beta-barrel domain"/>
    <property type="match status" value="1"/>
</dbReference>
<evidence type="ECO:0000256" key="10">
    <source>
        <dbReference type="ARBA" id="ARBA00023237"/>
    </source>
</evidence>
<dbReference type="SUPFAM" id="SSF56935">
    <property type="entry name" value="Porins"/>
    <property type="match status" value="1"/>
</dbReference>
<evidence type="ECO:0000256" key="5">
    <source>
        <dbReference type="ARBA" id="ARBA00022692"/>
    </source>
</evidence>
<evidence type="ECO:0000256" key="3">
    <source>
        <dbReference type="ARBA" id="ARBA00022452"/>
    </source>
</evidence>
<organism evidence="15 16">
    <name type="scientific">Sandarakinorhabdus glacialis</name>
    <dbReference type="NCBI Taxonomy" id="1614636"/>
    <lineage>
        <taxon>Bacteria</taxon>
        <taxon>Pseudomonadati</taxon>
        <taxon>Pseudomonadota</taxon>
        <taxon>Alphaproteobacteria</taxon>
        <taxon>Sphingomonadales</taxon>
        <taxon>Sphingosinicellaceae</taxon>
        <taxon>Sandarakinorhabdus</taxon>
    </lineage>
</organism>
<keyword evidence="10 11" id="KW-0998">Cell outer membrane</keyword>
<keyword evidence="5 11" id="KW-0812">Transmembrane</keyword>
<evidence type="ECO:0000256" key="6">
    <source>
        <dbReference type="ARBA" id="ARBA00023004"/>
    </source>
</evidence>
<keyword evidence="4" id="KW-0410">Iron transport</keyword>
<dbReference type="InterPro" id="IPR000531">
    <property type="entry name" value="Beta-barrel_TonB"/>
</dbReference>
<evidence type="ECO:0000313" key="16">
    <source>
        <dbReference type="Proteomes" id="UP000635071"/>
    </source>
</evidence>
<evidence type="ECO:0000313" key="15">
    <source>
        <dbReference type="EMBL" id="GGE22564.1"/>
    </source>
</evidence>
<keyword evidence="15" id="KW-0675">Receptor</keyword>
<evidence type="ECO:0000256" key="2">
    <source>
        <dbReference type="ARBA" id="ARBA00022448"/>
    </source>
</evidence>
<reference evidence="15" key="2">
    <citation type="submission" date="2020-09" db="EMBL/GenBank/DDBJ databases">
        <authorList>
            <person name="Sun Q."/>
            <person name="Zhou Y."/>
        </authorList>
    </citation>
    <scope>NUCLEOTIDE SEQUENCE</scope>
    <source>
        <strain evidence="15">CGMCC 1.15519</strain>
    </source>
</reference>
<evidence type="ECO:0000256" key="11">
    <source>
        <dbReference type="PROSITE-ProRule" id="PRU01360"/>
    </source>
</evidence>
<dbReference type="AlphaFoldDB" id="A0A917A2A1"/>
<dbReference type="PROSITE" id="PS52016">
    <property type="entry name" value="TONB_DEPENDENT_REC_3"/>
    <property type="match status" value="1"/>
</dbReference>
<keyword evidence="6" id="KW-0408">Iron</keyword>
<dbReference type="Pfam" id="PF00593">
    <property type="entry name" value="TonB_dep_Rec_b-barrel"/>
    <property type="match status" value="1"/>
</dbReference>
<evidence type="ECO:0000259" key="14">
    <source>
        <dbReference type="Pfam" id="PF07715"/>
    </source>
</evidence>
<keyword evidence="2 11" id="KW-0813">Transport</keyword>
<evidence type="ECO:0000256" key="8">
    <source>
        <dbReference type="ARBA" id="ARBA00023077"/>
    </source>
</evidence>
<dbReference type="GO" id="GO:0006826">
    <property type="term" value="P:iron ion transport"/>
    <property type="evidence" value="ECO:0007669"/>
    <property type="project" value="UniProtKB-KW"/>
</dbReference>
<protein>
    <submittedName>
        <fullName evidence="15">TonB-dependent receptor</fullName>
    </submittedName>
</protein>
<reference evidence="15" key="1">
    <citation type="journal article" date="2014" name="Int. J. Syst. Evol. Microbiol.">
        <title>Complete genome sequence of Corynebacterium casei LMG S-19264T (=DSM 44701T), isolated from a smear-ripened cheese.</title>
        <authorList>
            <consortium name="US DOE Joint Genome Institute (JGI-PGF)"/>
            <person name="Walter F."/>
            <person name="Albersmeier A."/>
            <person name="Kalinowski J."/>
            <person name="Ruckert C."/>
        </authorList>
    </citation>
    <scope>NUCLEOTIDE SEQUENCE</scope>
    <source>
        <strain evidence="15">CGMCC 1.15519</strain>
    </source>
</reference>
<accession>A0A917A2A1</accession>
<proteinExistence type="inferred from homology"/>
<evidence type="ECO:0000256" key="1">
    <source>
        <dbReference type="ARBA" id="ARBA00004571"/>
    </source>
</evidence>
<dbReference type="PANTHER" id="PTHR32552">
    <property type="entry name" value="FERRICHROME IRON RECEPTOR-RELATED"/>
    <property type="match status" value="1"/>
</dbReference>
<comment type="caution">
    <text evidence="15">The sequence shown here is derived from an EMBL/GenBank/DDBJ whole genome shotgun (WGS) entry which is preliminary data.</text>
</comment>
<dbReference type="PANTHER" id="PTHR32552:SF81">
    <property type="entry name" value="TONB-DEPENDENT OUTER MEMBRANE RECEPTOR"/>
    <property type="match status" value="1"/>
</dbReference>
<dbReference type="Proteomes" id="UP000635071">
    <property type="component" value="Unassembled WGS sequence"/>
</dbReference>
<feature type="domain" description="TonB-dependent receptor plug" evidence="14">
    <location>
        <begin position="3"/>
        <end position="64"/>
    </location>
</feature>
<evidence type="ECO:0000256" key="7">
    <source>
        <dbReference type="ARBA" id="ARBA00023065"/>
    </source>
</evidence>
<gene>
    <name evidence="15" type="primary">fyuA</name>
    <name evidence="15" type="ORF">GCM10011529_31460</name>
</gene>
<keyword evidence="3 11" id="KW-1134">Transmembrane beta strand</keyword>
<evidence type="ECO:0000256" key="9">
    <source>
        <dbReference type="ARBA" id="ARBA00023136"/>
    </source>
</evidence>
<dbReference type="InterPro" id="IPR036942">
    <property type="entry name" value="Beta-barrel_TonB_sf"/>
</dbReference>
<comment type="subcellular location">
    <subcellularLocation>
        <location evidence="1 11">Cell outer membrane</location>
        <topology evidence="1 11">Multi-pass membrane protein</topology>
    </subcellularLocation>
</comment>
<dbReference type="InterPro" id="IPR012910">
    <property type="entry name" value="Plug_dom"/>
</dbReference>
<dbReference type="InterPro" id="IPR039426">
    <property type="entry name" value="TonB-dep_rcpt-like"/>
</dbReference>
<keyword evidence="16" id="KW-1185">Reference proteome</keyword>
<keyword evidence="7" id="KW-0406">Ion transport</keyword>
<feature type="domain" description="TonB-dependent receptor-like beta-barrel" evidence="13">
    <location>
        <begin position="192"/>
        <end position="642"/>
    </location>
</feature>
<dbReference type="Pfam" id="PF07715">
    <property type="entry name" value="Plug"/>
    <property type="match status" value="1"/>
</dbReference>
<sequence length="676" mass="73210">MLTLRGVGFYDSTLAASPAVSVYLDEAPLALPSFLQVGVIDIARVEVLKGPQGTLYGENSTGGAINYVAAKPTDTTQTGTTISFGRFATFEGESYVSGPLSETLKARLAVKTVQSGDWQRSFTRADTNGAMRQSAARAIVEWEPSSGAKVTLNVNGWIDRSDTQGVQLIEVACASPPTCRPALKAYPPAPDNARAADWTPGFPMSSDDHFFQTTLRADIDLTDAITLTSISGYQRFRQRKFLDQDGTALQVLDFGLFGRAQSFNQELRLAGETGQLRWLVGGYATRQITDDDFSADIGDVSIAEPLPGIVPRATTGAGDYHFRTRSLALFGNLEYRLDDRLTLIGGLRYTASRQQFDGCEKSGADPALGQLLGFLSAFARGTLPVIDPVPPNGCISIDAATLRQGLTRDQLNENNVSWRAGLNYQTAADTLVYASVAKGYKSGSFPSLGASSSIQFLPVTQESLLAYEAGVKMPLGNFVRVEAAAFYYDYRDKQVRGRVLDAVFGAIEALVNIPQSRVYGFEAAVRARPVPGLGLGAGLTFTDSQVQRFSGIGQNGLTTDFAGSAFPYSPRWQAVADATYDWSVGADRRAFVGGNITHHSTTNASLGDDPELRLQPYVTLDLRAGLRTADGRWSLSAFGRNVTNVYYWNNMFRFVDTRIRIAARPATYGLTLSIKR</sequence>
<evidence type="ECO:0000256" key="12">
    <source>
        <dbReference type="RuleBase" id="RU003357"/>
    </source>
</evidence>
<keyword evidence="9 11" id="KW-0472">Membrane</keyword>